<dbReference type="EMBL" id="CP001322">
    <property type="protein sequence ID" value="ACL06225.1"/>
    <property type="molecule type" value="Genomic_DNA"/>
</dbReference>
<evidence type="ECO:0000256" key="1">
    <source>
        <dbReference type="SAM" id="Coils"/>
    </source>
</evidence>
<name>B8FCR2_DESAL</name>
<dbReference type="KEGG" id="dal:Dalk_4547"/>
<evidence type="ECO:0000313" key="2">
    <source>
        <dbReference type="EMBL" id="ACL06225.1"/>
    </source>
</evidence>
<protein>
    <submittedName>
        <fullName evidence="2">Uncharacterized protein</fullName>
    </submittedName>
</protein>
<gene>
    <name evidence="2" type="ordered locus">Dalk_4547</name>
</gene>
<evidence type="ECO:0000313" key="3">
    <source>
        <dbReference type="Proteomes" id="UP000000739"/>
    </source>
</evidence>
<sequence length="364" mass="40144">MAIGIPNMSYNPNAVAQGLDRLGTKLGALGQNYQNNQRAEQALALQAEQQRGALALGQAQADLELKKFEREKWLDTDMTYGQFVMSSPTLTNAERADLKKQADYVKQETGQDLWAALGNPRQFGGMWKTITGELSNEKQFQRGQEGLENRARLSREQYAQQAEARLEQDAQQHKQTMEKTNAHYQNMENIATIRANASGGGTPKTLEAYLVQKLGPNATQEEIIQATQEFNAAKDSKPSDAQEKQLKMTGNKIKLISGAIKTIEGKYRGSGMDTGVGTIGGLLTIPPEERTRDVVLQAFSGLEEKKRNAYQILNEQAQSGKNPDAAKDLATLKKFYAEVDRLGTSLLPEDVPTNADEIDPLGIR</sequence>
<dbReference type="AlphaFoldDB" id="B8FCR2"/>
<dbReference type="RefSeq" id="WP_015949264.1">
    <property type="nucleotide sequence ID" value="NC_011768.1"/>
</dbReference>
<reference evidence="2 3" key="1">
    <citation type="journal article" date="2012" name="Environ. Microbiol.">
        <title>The genome sequence of Desulfatibacillum alkenivorans AK-01: a blueprint for anaerobic alkane oxidation.</title>
        <authorList>
            <person name="Callaghan A.V."/>
            <person name="Morris B.E."/>
            <person name="Pereira I.A."/>
            <person name="McInerney M.J."/>
            <person name="Austin R.N."/>
            <person name="Groves J.T."/>
            <person name="Kukor J.J."/>
            <person name="Suflita J.M."/>
            <person name="Young L.Y."/>
            <person name="Zylstra G.J."/>
            <person name="Wawrik B."/>
        </authorList>
    </citation>
    <scope>NUCLEOTIDE SEQUENCE [LARGE SCALE GENOMIC DNA]</scope>
    <source>
        <strain evidence="2 3">AK-01</strain>
    </source>
</reference>
<keyword evidence="1" id="KW-0175">Coiled coil</keyword>
<dbReference type="HOGENOM" id="CLU_760157_0_0_7"/>
<accession>B8FCR2</accession>
<proteinExistence type="predicted"/>
<dbReference type="Proteomes" id="UP000000739">
    <property type="component" value="Chromosome"/>
</dbReference>
<feature type="coiled-coil region" evidence="1">
    <location>
        <begin position="159"/>
        <end position="190"/>
    </location>
</feature>
<organism evidence="2 3">
    <name type="scientific">Desulfatibacillum aliphaticivorans</name>
    <dbReference type="NCBI Taxonomy" id="218208"/>
    <lineage>
        <taxon>Bacteria</taxon>
        <taxon>Pseudomonadati</taxon>
        <taxon>Thermodesulfobacteriota</taxon>
        <taxon>Desulfobacteria</taxon>
        <taxon>Desulfobacterales</taxon>
        <taxon>Desulfatibacillaceae</taxon>
        <taxon>Desulfatibacillum</taxon>
    </lineage>
</organism>
<keyword evidence="3" id="KW-1185">Reference proteome</keyword>